<keyword evidence="2" id="KW-1185">Reference proteome</keyword>
<sequence length="161" mass="17400">MSAVRFIPRSTRLAGVLLARPLSRTLIAMTHPWLFASAVAITLKQARSGNGECRIEFRDTTASGPIAALLSATGARDIAPRERQAHQLTTVESKPWTSHIRVPAFIDAVAMKGCCIGASMCLIGGFGMWRRPGELDAPVCHRCSSGVQVEVPHSAHQNTRE</sequence>
<name>A0A167JAZ3_CALVF</name>
<gene>
    <name evidence="1" type="ORF">CALVIDRAFT_257753</name>
</gene>
<organism evidence="1 2">
    <name type="scientific">Calocera viscosa (strain TUFC12733)</name>
    <dbReference type="NCBI Taxonomy" id="1330018"/>
    <lineage>
        <taxon>Eukaryota</taxon>
        <taxon>Fungi</taxon>
        <taxon>Dikarya</taxon>
        <taxon>Basidiomycota</taxon>
        <taxon>Agaricomycotina</taxon>
        <taxon>Dacrymycetes</taxon>
        <taxon>Dacrymycetales</taxon>
        <taxon>Dacrymycetaceae</taxon>
        <taxon>Calocera</taxon>
    </lineage>
</organism>
<dbReference type="EMBL" id="KV417302">
    <property type="protein sequence ID" value="KZO93410.1"/>
    <property type="molecule type" value="Genomic_DNA"/>
</dbReference>
<accession>A0A167JAZ3</accession>
<protein>
    <submittedName>
        <fullName evidence="1">Uncharacterized protein</fullName>
    </submittedName>
</protein>
<evidence type="ECO:0000313" key="2">
    <source>
        <dbReference type="Proteomes" id="UP000076738"/>
    </source>
</evidence>
<proteinExistence type="predicted"/>
<reference evidence="1 2" key="1">
    <citation type="journal article" date="2016" name="Mol. Biol. Evol.">
        <title>Comparative Genomics of Early-Diverging Mushroom-Forming Fungi Provides Insights into the Origins of Lignocellulose Decay Capabilities.</title>
        <authorList>
            <person name="Nagy L.G."/>
            <person name="Riley R."/>
            <person name="Tritt A."/>
            <person name="Adam C."/>
            <person name="Daum C."/>
            <person name="Floudas D."/>
            <person name="Sun H."/>
            <person name="Yadav J.S."/>
            <person name="Pangilinan J."/>
            <person name="Larsson K.H."/>
            <person name="Matsuura K."/>
            <person name="Barry K."/>
            <person name="Labutti K."/>
            <person name="Kuo R."/>
            <person name="Ohm R.A."/>
            <person name="Bhattacharya S.S."/>
            <person name="Shirouzu T."/>
            <person name="Yoshinaga Y."/>
            <person name="Martin F.M."/>
            <person name="Grigoriev I.V."/>
            <person name="Hibbett D.S."/>
        </authorList>
    </citation>
    <scope>NUCLEOTIDE SEQUENCE [LARGE SCALE GENOMIC DNA]</scope>
    <source>
        <strain evidence="1 2">TUFC12733</strain>
    </source>
</reference>
<dbReference type="AlphaFoldDB" id="A0A167JAZ3"/>
<dbReference type="Proteomes" id="UP000076738">
    <property type="component" value="Unassembled WGS sequence"/>
</dbReference>
<evidence type="ECO:0000313" key="1">
    <source>
        <dbReference type="EMBL" id="KZO93410.1"/>
    </source>
</evidence>